<reference evidence="1 2" key="1">
    <citation type="submission" date="2018-03" db="EMBL/GenBank/DDBJ databases">
        <title>Draft Genome Sequences of the Obligatory Marine Myxobacteria Enhygromyxa salina SWB007.</title>
        <authorList>
            <person name="Poehlein A."/>
            <person name="Moghaddam J.A."/>
            <person name="Harms H."/>
            <person name="Alanjari M."/>
            <person name="Koenig G.M."/>
            <person name="Daniel R."/>
            <person name="Schaeberle T.F."/>
        </authorList>
    </citation>
    <scope>NUCLEOTIDE SEQUENCE [LARGE SCALE GENOMIC DNA]</scope>
    <source>
        <strain evidence="1 2">SWB007</strain>
    </source>
</reference>
<protein>
    <submittedName>
        <fullName evidence="1">Uncharacterized protein</fullName>
    </submittedName>
</protein>
<gene>
    <name evidence="1" type="ORF">ENSA7_07310</name>
</gene>
<name>A0A2S9YWS0_9BACT</name>
<organism evidence="1 2">
    <name type="scientific">Enhygromyxa salina</name>
    <dbReference type="NCBI Taxonomy" id="215803"/>
    <lineage>
        <taxon>Bacteria</taxon>
        <taxon>Pseudomonadati</taxon>
        <taxon>Myxococcota</taxon>
        <taxon>Polyangia</taxon>
        <taxon>Nannocystales</taxon>
        <taxon>Nannocystaceae</taxon>
        <taxon>Enhygromyxa</taxon>
    </lineage>
</organism>
<comment type="caution">
    <text evidence="1">The sequence shown here is derived from an EMBL/GenBank/DDBJ whole genome shotgun (WGS) entry which is preliminary data.</text>
</comment>
<evidence type="ECO:0000313" key="2">
    <source>
        <dbReference type="Proteomes" id="UP000238823"/>
    </source>
</evidence>
<dbReference type="Proteomes" id="UP000238823">
    <property type="component" value="Unassembled WGS sequence"/>
</dbReference>
<sequence>MKQLPGDRLLERLQSALAGARVSQAAMEVERFGAVPAVQCSELKRVVGLGGFPARLELVRGHGVVLAVECRPPEHLVGGGVGRRLRRPRRRHAVGPFSEFCIVEDEIALEELRDSGDHVAVDHFGDILGEINFSLDVH</sequence>
<accession>A0A2S9YWS0</accession>
<proteinExistence type="predicted"/>
<dbReference type="EMBL" id="PVNL01000016">
    <property type="protein sequence ID" value="PRQ09551.1"/>
    <property type="molecule type" value="Genomic_DNA"/>
</dbReference>
<evidence type="ECO:0000313" key="1">
    <source>
        <dbReference type="EMBL" id="PRQ09551.1"/>
    </source>
</evidence>
<dbReference type="AlphaFoldDB" id="A0A2S9YWS0"/>